<name>A0ABP9A4M2_9PSEU</name>
<gene>
    <name evidence="1" type="ORF">GCM10023200_03040</name>
</gene>
<sequence length="161" mass="17670">MCELLAVHVLGQVHSTKVDPHCVRETFVQDARDAVEIDRQRDVLRLLTHRPPQVGVAAEPPLGRLRDDQISDHVAVRLAFRTHEVSTRTATIYRRWPDGKPGLVAAALLTGAPPTPHEQDRPVPHPPGLGESLRQVNEWISGSAGAPVTVPNGCSVFLREL</sequence>
<dbReference type="Proteomes" id="UP001500928">
    <property type="component" value="Unassembled WGS sequence"/>
</dbReference>
<organism evidence="1 2">
    <name type="scientific">Actinomycetospora chlora</name>
    <dbReference type="NCBI Taxonomy" id="663608"/>
    <lineage>
        <taxon>Bacteria</taxon>
        <taxon>Bacillati</taxon>
        <taxon>Actinomycetota</taxon>
        <taxon>Actinomycetes</taxon>
        <taxon>Pseudonocardiales</taxon>
        <taxon>Pseudonocardiaceae</taxon>
        <taxon>Actinomycetospora</taxon>
    </lineage>
</organism>
<accession>A0ABP9A4M2</accession>
<dbReference type="EMBL" id="BAABHO010000002">
    <property type="protein sequence ID" value="GAA4773961.1"/>
    <property type="molecule type" value="Genomic_DNA"/>
</dbReference>
<dbReference type="RefSeq" id="WP_345410572.1">
    <property type="nucleotide sequence ID" value="NZ_BAABHO010000002.1"/>
</dbReference>
<keyword evidence="2" id="KW-1185">Reference proteome</keyword>
<proteinExistence type="predicted"/>
<evidence type="ECO:0000313" key="1">
    <source>
        <dbReference type="EMBL" id="GAA4773961.1"/>
    </source>
</evidence>
<comment type="caution">
    <text evidence="1">The sequence shown here is derived from an EMBL/GenBank/DDBJ whole genome shotgun (WGS) entry which is preliminary data.</text>
</comment>
<protein>
    <submittedName>
        <fullName evidence="1">Uncharacterized protein</fullName>
    </submittedName>
</protein>
<reference evidence="2" key="1">
    <citation type="journal article" date="2019" name="Int. J. Syst. Evol. Microbiol.">
        <title>The Global Catalogue of Microorganisms (GCM) 10K type strain sequencing project: providing services to taxonomists for standard genome sequencing and annotation.</title>
        <authorList>
            <consortium name="The Broad Institute Genomics Platform"/>
            <consortium name="The Broad Institute Genome Sequencing Center for Infectious Disease"/>
            <person name="Wu L."/>
            <person name="Ma J."/>
        </authorList>
    </citation>
    <scope>NUCLEOTIDE SEQUENCE [LARGE SCALE GENOMIC DNA]</scope>
    <source>
        <strain evidence="2">JCM 17979</strain>
    </source>
</reference>
<evidence type="ECO:0000313" key="2">
    <source>
        <dbReference type="Proteomes" id="UP001500928"/>
    </source>
</evidence>